<proteinExistence type="predicted"/>
<dbReference type="EMBL" id="POTL01000001">
    <property type="protein sequence ID" value="TLH52261.1"/>
    <property type="molecule type" value="Genomic_DNA"/>
</dbReference>
<feature type="transmembrane region" description="Helical" evidence="2">
    <location>
        <begin position="147"/>
        <end position="163"/>
    </location>
</feature>
<evidence type="ECO:0000256" key="1">
    <source>
        <dbReference type="SAM" id="MobiDB-lite"/>
    </source>
</evidence>
<gene>
    <name evidence="3" type="ORF">C1S78_007755</name>
    <name evidence="4" type="ORF">C1S78_07740</name>
</gene>
<organism evidence="4">
    <name type="scientific">Mycolicibacterium mucogenicum DSM 44124</name>
    <dbReference type="NCBI Taxonomy" id="1226753"/>
    <lineage>
        <taxon>Bacteria</taxon>
        <taxon>Bacillati</taxon>
        <taxon>Actinomycetota</taxon>
        <taxon>Actinomycetes</taxon>
        <taxon>Mycobacteriales</taxon>
        <taxon>Mycobacteriaceae</taxon>
        <taxon>Mycolicibacterium</taxon>
    </lineage>
</organism>
<feature type="region of interest" description="Disordered" evidence="1">
    <location>
        <begin position="288"/>
        <end position="312"/>
    </location>
</feature>
<dbReference type="Proteomes" id="UP000309231">
    <property type="component" value="Chromosome"/>
</dbReference>
<evidence type="ECO:0000313" key="4">
    <source>
        <dbReference type="EMBL" id="TLH52261.1"/>
    </source>
</evidence>
<reference evidence="3 5" key="3">
    <citation type="journal article" date="2019" name="Sci. Rep.">
        <title>Insight into the biology of Mycobacterium mucogenicum and Mycobacterium neoaurum clade members.</title>
        <authorList>
            <person name="Behra P.R.K."/>
            <person name="Pettersson B.M.F."/>
            <person name="Ramesh M."/>
            <person name="Dasgupta S."/>
            <person name="Kirsebom L.A."/>
        </authorList>
    </citation>
    <scope>NUCLEOTIDE SEQUENCE [LARGE SCALE GENOMIC DNA]</scope>
    <source>
        <strain evidence="3 5">DSM 44124</strain>
    </source>
</reference>
<dbReference type="KEGG" id="mmuc:C1S78_007755"/>
<keyword evidence="5" id="KW-1185">Reference proteome</keyword>
<reference evidence="4" key="1">
    <citation type="submission" date="2018-01" db="EMBL/GenBank/DDBJ databases">
        <title>Comparative genomics of Mycobacterium mucogenicum and Mycobacterium neoaurum clade members emphasizing tRNA and non-coding RNA.</title>
        <authorList>
            <person name="Behra P.R.K."/>
            <person name="Pettersson B.M.F."/>
            <person name="Das S."/>
            <person name="Dasgupta S."/>
            <person name="Kirsebom L.A."/>
        </authorList>
    </citation>
    <scope>NUCLEOTIDE SEQUENCE</scope>
    <source>
        <strain evidence="4">DSM 44124</strain>
    </source>
</reference>
<protein>
    <submittedName>
        <fullName evidence="4">Uncharacterized protein</fullName>
    </submittedName>
</protein>
<dbReference type="GeneID" id="76724798"/>
<accession>A0A8H2PF90</accession>
<feature type="transmembrane region" description="Helical" evidence="2">
    <location>
        <begin position="175"/>
        <end position="195"/>
    </location>
</feature>
<keyword evidence="2" id="KW-0472">Membrane</keyword>
<dbReference type="AlphaFoldDB" id="A0A8H2PF90"/>
<dbReference type="RefSeq" id="WP_051634727.1">
    <property type="nucleotide sequence ID" value="NZ_ANBS01000034.1"/>
</dbReference>
<feature type="transmembrane region" description="Helical" evidence="2">
    <location>
        <begin position="250"/>
        <end position="275"/>
    </location>
</feature>
<feature type="transmembrane region" description="Helical" evidence="2">
    <location>
        <begin position="207"/>
        <end position="230"/>
    </location>
</feature>
<feature type="transmembrane region" description="Helical" evidence="2">
    <location>
        <begin position="45"/>
        <end position="68"/>
    </location>
</feature>
<name>A0A8H2PF90_MYCMU</name>
<reference evidence="3 5" key="2">
    <citation type="journal article" date="2019" name="BMC Evol. Biol.">
        <title>Comparative genomics of Mycobacterium mucogenicum and Mycobacterium neoaurum clade members emphasizing tRNA and non-coding RNA.</title>
        <authorList>
            <person name="Behra P.R.K."/>
            <person name="Pettersson B.M.F."/>
            <person name="Das S."/>
            <person name="Dasgupta S."/>
            <person name="Kirsebom L.A."/>
        </authorList>
    </citation>
    <scope>NUCLEOTIDE SEQUENCE [LARGE SCALE GENOMIC DNA]</scope>
    <source>
        <strain evidence="3 5">DSM 44124</strain>
    </source>
</reference>
<keyword evidence="2" id="KW-1133">Transmembrane helix</keyword>
<keyword evidence="2" id="KW-0812">Transmembrane</keyword>
<dbReference type="EMBL" id="CP062008">
    <property type="protein sequence ID" value="QPG70838.1"/>
    <property type="molecule type" value="Genomic_DNA"/>
</dbReference>
<sequence length="312" mass="33994">MSDDAESPAMRQRVEDRYRQLAELRQLRPIVAVVNRFNEIDGGTLGTVVSVQLFTTVIPLAIIGFSYLTGFADSASPGVVVSRQLGLASPLTDHVRAAFGRASGLRSNWTFFGVASFLVWGIPMSMTIAGIFAKAWRREPFGWGGKLWRGVTWFVLYLTMIGVRERIAFGAEHHGWSQILLFAVSLIPVWIFWTITPALLVRDGGRAWRALLLAGLAGVVIEGTILPLAARMIFPPLLRGWDDFGPIGVAMALLTWCGISGAGWVVTACVGAVLWERTAPSQTVIEAETDADDELVRPHQQKAPPAGIEPAT</sequence>
<evidence type="ECO:0000313" key="3">
    <source>
        <dbReference type="EMBL" id="QPG70838.1"/>
    </source>
</evidence>
<feature type="transmembrane region" description="Helical" evidence="2">
    <location>
        <begin position="109"/>
        <end position="135"/>
    </location>
</feature>
<evidence type="ECO:0000313" key="5">
    <source>
        <dbReference type="Proteomes" id="UP000309231"/>
    </source>
</evidence>
<evidence type="ECO:0000256" key="2">
    <source>
        <dbReference type="SAM" id="Phobius"/>
    </source>
</evidence>